<proteinExistence type="predicted"/>
<dbReference type="Pfam" id="PF13565">
    <property type="entry name" value="HTH_32"/>
    <property type="match status" value="1"/>
</dbReference>
<protein>
    <recommendedName>
        <fullName evidence="3">Homeodomain-like domain-containing protein</fullName>
    </recommendedName>
</protein>
<reference evidence="1" key="1">
    <citation type="submission" date="2022-08" db="EMBL/GenBank/DDBJ databases">
        <authorList>
            <person name="Kim S.-J."/>
        </authorList>
    </citation>
    <scope>NUCLEOTIDE SEQUENCE</scope>
    <source>
        <strain evidence="1">KJ</strain>
    </source>
</reference>
<evidence type="ECO:0008006" key="3">
    <source>
        <dbReference type="Google" id="ProtNLM"/>
    </source>
</evidence>
<dbReference type="SUPFAM" id="SSF46689">
    <property type="entry name" value="Homeodomain-like"/>
    <property type="match status" value="1"/>
</dbReference>
<dbReference type="AlphaFoldDB" id="A0AAP5QH87"/>
<accession>A0AAP5QH87</accession>
<organism evidence="1 2">
    <name type="scientific">Paraburkholderia fungorum</name>
    <dbReference type="NCBI Taxonomy" id="134537"/>
    <lineage>
        <taxon>Bacteria</taxon>
        <taxon>Pseudomonadati</taxon>
        <taxon>Pseudomonadota</taxon>
        <taxon>Betaproteobacteria</taxon>
        <taxon>Burkholderiales</taxon>
        <taxon>Burkholderiaceae</taxon>
        <taxon>Paraburkholderia</taxon>
    </lineage>
</organism>
<dbReference type="EMBL" id="JANSLM010000027">
    <property type="protein sequence ID" value="MDT8843638.1"/>
    <property type="molecule type" value="Genomic_DNA"/>
</dbReference>
<gene>
    <name evidence="1" type="ORF">ParKJ_40245</name>
</gene>
<dbReference type="Proteomes" id="UP001246473">
    <property type="component" value="Unassembled WGS sequence"/>
</dbReference>
<sequence>MTELHDLPLRDRWARLRFAVVGPLLAAPPEPGQVRELITALAAKRWRHPVTGDDVQFGRSTVERWFYRARKAAHDPVASLRDRKRPSGAGASLSPQAVQAIRAQYREHPGWTCQLHFDNLKVTLGEAGLPSYTTLRRYLRAQGLYRERKPRHTSTGAMLARDRLEKLEVRSFEVEHVNALWRMQSSGICGAEFRWRSQASVSRSVPPVANDHRAA</sequence>
<evidence type="ECO:0000313" key="1">
    <source>
        <dbReference type="EMBL" id="MDT8843638.1"/>
    </source>
</evidence>
<dbReference type="RefSeq" id="WP_315697653.1">
    <property type="nucleotide sequence ID" value="NZ_JANSLM010000027.1"/>
</dbReference>
<dbReference type="InterPro" id="IPR009057">
    <property type="entry name" value="Homeodomain-like_sf"/>
</dbReference>
<evidence type="ECO:0000313" key="2">
    <source>
        <dbReference type="Proteomes" id="UP001246473"/>
    </source>
</evidence>
<comment type="caution">
    <text evidence="1">The sequence shown here is derived from an EMBL/GenBank/DDBJ whole genome shotgun (WGS) entry which is preliminary data.</text>
</comment>
<name>A0AAP5QH87_9BURK</name>